<gene>
    <name evidence="2" type="ORF">RRG08_054746</name>
</gene>
<evidence type="ECO:0000256" key="1">
    <source>
        <dbReference type="SAM" id="MobiDB-lite"/>
    </source>
</evidence>
<reference evidence="2" key="1">
    <citation type="journal article" date="2023" name="G3 (Bethesda)">
        <title>A reference genome for the long-term kleptoplast-retaining sea slug Elysia crispata morphotype clarki.</title>
        <authorList>
            <person name="Eastman K.E."/>
            <person name="Pendleton A.L."/>
            <person name="Shaikh M.A."/>
            <person name="Suttiyut T."/>
            <person name="Ogas R."/>
            <person name="Tomko P."/>
            <person name="Gavelis G."/>
            <person name="Widhalm J.R."/>
            <person name="Wisecaver J.H."/>
        </authorList>
    </citation>
    <scope>NUCLEOTIDE SEQUENCE</scope>
    <source>
        <strain evidence="2">ECLA1</strain>
    </source>
</reference>
<keyword evidence="3" id="KW-1185">Reference proteome</keyword>
<name>A0AAE1E7Y9_9GAST</name>
<dbReference type="AlphaFoldDB" id="A0AAE1E7Y9"/>
<evidence type="ECO:0000313" key="3">
    <source>
        <dbReference type="Proteomes" id="UP001283361"/>
    </source>
</evidence>
<dbReference type="Proteomes" id="UP001283361">
    <property type="component" value="Unassembled WGS sequence"/>
</dbReference>
<organism evidence="2 3">
    <name type="scientific">Elysia crispata</name>
    <name type="common">lettuce slug</name>
    <dbReference type="NCBI Taxonomy" id="231223"/>
    <lineage>
        <taxon>Eukaryota</taxon>
        <taxon>Metazoa</taxon>
        <taxon>Spiralia</taxon>
        <taxon>Lophotrochozoa</taxon>
        <taxon>Mollusca</taxon>
        <taxon>Gastropoda</taxon>
        <taxon>Heterobranchia</taxon>
        <taxon>Euthyneura</taxon>
        <taxon>Panpulmonata</taxon>
        <taxon>Sacoglossa</taxon>
        <taxon>Placobranchoidea</taxon>
        <taxon>Plakobranchidae</taxon>
        <taxon>Elysia</taxon>
    </lineage>
</organism>
<evidence type="ECO:0000313" key="2">
    <source>
        <dbReference type="EMBL" id="KAK3797729.1"/>
    </source>
</evidence>
<sequence length="107" mass="12757">MKEKERRDKRNAGQRNQRRGEIRGMLGRGEGKGEKRLKVAVIGFSRLEDRRRLVLHAMIRGTQDYLKEMRSRGFKSRRLHIPSRTLGHVFRFRRFLSPLQRLSAKEN</sequence>
<feature type="region of interest" description="Disordered" evidence="1">
    <location>
        <begin position="1"/>
        <end position="29"/>
    </location>
</feature>
<protein>
    <submittedName>
        <fullName evidence="2">Uncharacterized protein</fullName>
    </submittedName>
</protein>
<dbReference type="EMBL" id="JAWDGP010000750">
    <property type="protein sequence ID" value="KAK3797729.1"/>
    <property type="molecule type" value="Genomic_DNA"/>
</dbReference>
<comment type="caution">
    <text evidence="2">The sequence shown here is derived from an EMBL/GenBank/DDBJ whole genome shotgun (WGS) entry which is preliminary data.</text>
</comment>
<feature type="compositionally biased region" description="Basic and acidic residues" evidence="1">
    <location>
        <begin position="1"/>
        <end position="11"/>
    </location>
</feature>
<accession>A0AAE1E7Y9</accession>
<proteinExistence type="predicted"/>